<dbReference type="Proteomes" id="UP001500642">
    <property type="component" value="Unassembled WGS sequence"/>
</dbReference>
<keyword evidence="3" id="KW-1185">Reference proteome</keyword>
<evidence type="ECO:0000313" key="2">
    <source>
        <dbReference type="EMBL" id="GAA4385544.1"/>
    </source>
</evidence>
<proteinExistence type="predicted"/>
<feature type="region of interest" description="Disordered" evidence="1">
    <location>
        <begin position="1"/>
        <end position="44"/>
    </location>
</feature>
<reference evidence="3" key="1">
    <citation type="journal article" date="2019" name="Int. J. Syst. Evol. Microbiol.">
        <title>The Global Catalogue of Microorganisms (GCM) 10K type strain sequencing project: providing services to taxonomists for standard genome sequencing and annotation.</title>
        <authorList>
            <consortium name="The Broad Institute Genomics Platform"/>
            <consortium name="The Broad Institute Genome Sequencing Center for Infectious Disease"/>
            <person name="Wu L."/>
            <person name="Ma J."/>
        </authorList>
    </citation>
    <scope>NUCLEOTIDE SEQUENCE [LARGE SCALE GENOMIC DNA]</scope>
    <source>
        <strain evidence="3">JCM 17808</strain>
    </source>
</reference>
<dbReference type="SUPFAM" id="SSF55729">
    <property type="entry name" value="Acyl-CoA N-acyltransferases (Nat)"/>
    <property type="match status" value="1"/>
</dbReference>
<comment type="caution">
    <text evidence="2">The sequence shown here is derived from an EMBL/GenBank/DDBJ whole genome shotgun (WGS) entry which is preliminary data.</text>
</comment>
<evidence type="ECO:0008006" key="4">
    <source>
        <dbReference type="Google" id="ProtNLM"/>
    </source>
</evidence>
<dbReference type="Gene3D" id="3.40.630.30">
    <property type="match status" value="1"/>
</dbReference>
<accession>A0ABP8J5Q5</accession>
<feature type="region of interest" description="Disordered" evidence="1">
    <location>
        <begin position="194"/>
        <end position="235"/>
    </location>
</feature>
<dbReference type="RefSeq" id="WP_345029930.1">
    <property type="nucleotide sequence ID" value="NZ_BAABGL010000003.1"/>
</dbReference>
<organism evidence="2 3">
    <name type="scientific">Brevibacterium pityocampae</name>
    <dbReference type="NCBI Taxonomy" id="506594"/>
    <lineage>
        <taxon>Bacteria</taxon>
        <taxon>Bacillati</taxon>
        <taxon>Actinomycetota</taxon>
        <taxon>Actinomycetes</taxon>
        <taxon>Micrococcales</taxon>
        <taxon>Brevibacteriaceae</taxon>
        <taxon>Brevibacterium</taxon>
    </lineage>
</organism>
<gene>
    <name evidence="2" type="ORF">GCM10023167_07420</name>
</gene>
<protein>
    <recommendedName>
        <fullName evidence="4">N-acetyltransferase domain-containing protein</fullName>
    </recommendedName>
</protein>
<name>A0ABP8J5Q5_9MICO</name>
<evidence type="ECO:0000256" key="1">
    <source>
        <dbReference type="SAM" id="MobiDB-lite"/>
    </source>
</evidence>
<feature type="compositionally biased region" description="Low complexity" evidence="1">
    <location>
        <begin position="1"/>
        <end position="17"/>
    </location>
</feature>
<evidence type="ECO:0000313" key="3">
    <source>
        <dbReference type="Proteomes" id="UP001500642"/>
    </source>
</evidence>
<dbReference type="InterPro" id="IPR016181">
    <property type="entry name" value="Acyl_CoA_acyltransferase"/>
</dbReference>
<dbReference type="EMBL" id="BAABGL010000003">
    <property type="protein sequence ID" value="GAA4385544.1"/>
    <property type="molecule type" value="Genomic_DNA"/>
</dbReference>
<sequence length="440" mass="46484">MSASPAPSSAALLAHARPAPDDGTRPAESGDPARPTPATGPGSADLRLLRAADVAADPQLFGEFLDHVQAIEEEVLMESIGLPELVTTAAERRAGWESDPHHLRDLALAVGGDACLGCAVVVAPLRDNLDSADVAVDVLPGLAPETAAAVDDLLWAHVDAVVSEVGRTVLYADEQHPDHPDDNYSATALGRPAAHFDGARPEGGSDSGTARPDPGAARLDPDRGPNGTRPLRRLAPGHGALFAGDPAVLRLESRGFRLVQIERFAVLPVSDVPAPEVPAGLRAHSWVGDVPAHLLDALAHLLTVFEATIPVGEADFEPVVHTPERVRDEDRLTRARGITAYGTVLLRADDGAPLGATVYHVGEGREFGFQESTVTVPEARGRGYAVLLKRLNAGHLRASVPEVERVYTWNAAENTPMLAINDRVGFRALGMTGIWQRGGR</sequence>